<feature type="domain" description="AB hydrolase-1" evidence="1">
    <location>
        <begin position="29"/>
        <end position="254"/>
    </location>
</feature>
<dbReference type="GO" id="GO:0016020">
    <property type="term" value="C:membrane"/>
    <property type="evidence" value="ECO:0007669"/>
    <property type="project" value="TreeGrafter"/>
</dbReference>
<dbReference type="GO" id="GO:0016787">
    <property type="term" value="F:hydrolase activity"/>
    <property type="evidence" value="ECO:0007669"/>
    <property type="project" value="UniProtKB-KW"/>
</dbReference>
<reference evidence="2" key="1">
    <citation type="submission" date="2016-04" db="EMBL/GenBank/DDBJ databases">
        <authorList>
            <person name="Evans L.H."/>
            <person name="Alamgir A."/>
            <person name="Owens N."/>
            <person name="Weber N.D."/>
            <person name="Virtaneva K."/>
            <person name="Barbian K."/>
            <person name="Babar A."/>
            <person name="Rosenke K."/>
        </authorList>
    </citation>
    <scope>NUCLEOTIDE SEQUENCE</scope>
    <source>
        <strain evidence="2">86</strain>
    </source>
</reference>
<dbReference type="InterPro" id="IPR050266">
    <property type="entry name" value="AB_hydrolase_sf"/>
</dbReference>
<protein>
    <submittedName>
        <fullName evidence="2">Alpha/beta hydrolase</fullName>
    </submittedName>
</protein>
<dbReference type="SUPFAM" id="SSF53474">
    <property type="entry name" value="alpha/beta-Hydrolases"/>
    <property type="match status" value="1"/>
</dbReference>
<proteinExistence type="predicted"/>
<dbReference type="AlphaFoldDB" id="A0A212J9Z7"/>
<evidence type="ECO:0000259" key="1">
    <source>
        <dbReference type="Pfam" id="PF00561"/>
    </source>
</evidence>
<sequence length="272" mass="29705">MDRIMGQPFLHSVNGTRLNVQLDGPAGAPWMVFSNSLSANISLWDEQAAAFGDRFRFLRYDQRGHGRSEVPAAGFTMDDLATDLLGLLDDFAVNNAVLVGVSMGATTVMRCAARAPERCAGVVACDGQWRSAPGSAAMWNERFAVAREQGMEALAEPTVRRWFQPGFFTRKPEVVERIKKMIAGTSVEGYIQCGTALQDFDFRADYPGLTVPALFVAGEHDGDIPAVMREMHQATRGSGYTVIGHCGHLPNIEQPEKLYEAMDGFVRTLGLG</sequence>
<keyword evidence="2" id="KW-0378">Hydrolase</keyword>
<organism evidence="2">
    <name type="scientific">uncultured delta proteobacterium</name>
    <dbReference type="NCBI Taxonomy" id="34034"/>
    <lineage>
        <taxon>Bacteria</taxon>
        <taxon>Deltaproteobacteria</taxon>
        <taxon>environmental samples</taxon>
    </lineage>
</organism>
<dbReference type="Pfam" id="PF00561">
    <property type="entry name" value="Abhydrolase_1"/>
    <property type="match status" value="1"/>
</dbReference>
<gene>
    <name evidence="2" type="ORF">KL86DPRO_11018</name>
</gene>
<dbReference type="InterPro" id="IPR000073">
    <property type="entry name" value="AB_hydrolase_1"/>
</dbReference>
<dbReference type="PANTHER" id="PTHR43798">
    <property type="entry name" value="MONOACYLGLYCEROL LIPASE"/>
    <property type="match status" value="1"/>
</dbReference>
<accession>A0A212J9Z7</accession>
<dbReference type="EMBL" id="FLUQ01000001">
    <property type="protein sequence ID" value="SBV96277.1"/>
    <property type="molecule type" value="Genomic_DNA"/>
</dbReference>
<dbReference type="PANTHER" id="PTHR43798:SF33">
    <property type="entry name" value="HYDROLASE, PUTATIVE (AFU_ORTHOLOGUE AFUA_2G14860)-RELATED"/>
    <property type="match status" value="1"/>
</dbReference>
<dbReference type="InterPro" id="IPR029058">
    <property type="entry name" value="AB_hydrolase_fold"/>
</dbReference>
<dbReference type="Gene3D" id="3.40.50.1820">
    <property type="entry name" value="alpha/beta hydrolase"/>
    <property type="match status" value="1"/>
</dbReference>
<dbReference type="PRINTS" id="PR00111">
    <property type="entry name" value="ABHYDROLASE"/>
</dbReference>
<name>A0A212J9Z7_9DELT</name>
<evidence type="ECO:0000313" key="2">
    <source>
        <dbReference type="EMBL" id="SBV96277.1"/>
    </source>
</evidence>